<reference evidence="2 3" key="1">
    <citation type="submission" date="2020-08" db="EMBL/GenBank/DDBJ databases">
        <title>Genomic Encyclopedia of Type Strains, Phase III (KMG-III): the genomes of soil and plant-associated and newly described type strains.</title>
        <authorList>
            <person name="Whitman W."/>
        </authorList>
    </citation>
    <scope>NUCLEOTIDE SEQUENCE [LARGE SCALE GENOMIC DNA]</scope>
    <source>
        <strain evidence="2 3">CECT 5862</strain>
    </source>
</reference>
<gene>
    <name evidence="2" type="ORF">FHS18_001529</name>
</gene>
<evidence type="ECO:0000313" key="3">
    <source>
        <dbReference type="Proteomes" id="UP000570361"/>
    </source>
</evidence>
<name>A0A7W5AVM1_9BACL</name>
<proteinExistence type="predicted"/>
<feature type="region of interest" description="Disordered" evidence="1">
    <location>
        <begin position="1"/>
        <end position="30"/>
    </location>
</feature>
<keyword evidence="3" id="KW-1185">Reference proteome</keyword>
<organism evidence="2 3">
    <name type="scientific">Paenibacillus phyllosphaerae</name>
    <dbReference type="NCBI Taxonomy" id="274593"/>
    <lineage>
        <taxon>Bacteria</taxon>
        <taxon>Bacillati</taxon>
        <taxon>Bacillota</taxon>
        <taxon>Bacilli</taxon>
        <taxon>Bacillales</taxon>
        <taxon>Paenibacillaceae</taxon>
        <taxon>Paenibacillus</taxon>
    </lineage>
</organism>
<feature type="compositionally biased region" description="Basic and acidic residues" evidence="1">
    <location>
        <begin position="1"/>
        <end position="12"/>
    </location>
</feature>
<protein>
    <submittedName>
        <fullName evidence="2">Uncharacterized protein</fullName>
    </submittedName>
</protein>
<dbReference type="Proteomes" id="UP000570361">
    <property type="component" value="Unassembled WGS sequence"/>
</dbReference>
<sequence length="30" mass="3221">MDSKNGSQHKEPASNGPEHQGRSAAKKKSK</sequence>
<accession>A0A7W5AVM1</accession>
<dbReference type="EMBL" id="JACHXK010000002">
    <property type="protein sequence ID" value="MBB3109477.1"/>
    <property type="molecule type" value="Genomic_DNA"/>
</dbReference>
<evidence type="ECO:0000313" key="2">
    <source>
        <dbReference type="EMBL" id="MBB3109477.1"/>
    </source>
</evidence>
<dbReference type="AlphaFoldDB" id="A0A7W5AVM1"/>
<comment type="caution">
    <text evidence="2">The sequence shown here is derived from an EMBL/GenBank/DDBJ whole genome shotgun (WGS) entry which is preliminary data.</text>
</comment>
<evidence type="ECO:0000256" key="1">
    <source>
        <dbReference type="SAM" id="MobiDB-lite"/>
    </source>
</evidence>